<feature type="compositionally biased region" description="Polar residues" evidence="11">
    <location>
        <begin position="1"/>
        <end position="10"/>
    </location>
</feature>
<dbReference type="InterPro" id="IPR035906">
    <property type="entry name" value="MetI-like_sf"/>
</dbReference>
<protein>
    <recommendedName>
        <fullName evidence="10">Maltose/maltodextrin transport system permease protein</fullName>
    </recommendedName>
</protein>
<keyword evidence="6 9" id="KW-0812">Transmembrane</keyword>
<feature type="domain" description="ABC transmembrane type-1" evidence="12">
    <location>
        <begin position="225"/>
        <end position="445"/>
    </location>
</feature>
<dbReference type="Gene3D" id="1.10.3720.10">
    <property type="entry name" value="MetI-like"/>
    <property type="match status" value="1"/>
</dbReference>
<evidence type="ECO:0000256" key="6">
    <source>
        <dbReference type="ARBA" id="ARBA00022692"/>
    </source>
</evidence>
<evidence type="ECO:0000256" key="3">
    <source>
        <dbReference type="ARBA" id="ARBA00022448"/>
    </source>
</evidence>
<dbReference type="Proteomes" id="UP000838686">
    <property type="component" value="Unassembled WGS sequence"/>
</dbReference>
<evidence type="ECO:0000256" key="4">
    <source>
        <dbReference type="ARBA" id="ARBA00022475"/>
    </source>
</evidence>
<feature type="transmembrane region" description="Helical" evidence="9">
    <location>
        <begin position="162"/>
        <end position="185"/>
    </location>
</feature>
<feature type="transmembrane region" description="Helical" evidence="9">
    <location>
        <begin position="310"/>
        <end position="339"/>
    </location>
</feature>
<reference evidence="13" key="1">
    <citation type="submission" date="2022-01" db="EMBL/GenBank/DDBJ databases">
        <authorList>
            <person name="Criscuolo A."/>
        </authorList>
    </citation>
    <scope>NUCLEOTIDE SEQUENCE</scope>
    <source>
        <strain evidence="13">CIP111893</strain>
    </source>
</reference>
<evidence type="ECO:0000256" key="9">
    <source>
        <dbReference type="RuleBase" id="RU363032"/>
    </source>
</evidence>
<dbReference type="SUPFAM" id="SSF161098">
    <property type="entry name" value="MetI-like"/>
    <property type="match status" value="1"/>
</dbReference>
<evidence type="ECO:0000256" key="1">
    <source>
        <dbReference type="ARBA" id="ARBA00004651"/>
    </source>
</evidence>
<feature type="region of interest" description="Disordered" evidence="11">
    <location>
        <begin position="1"/>
        <end position="23"/>
    </location>
</feature>
<keyword evidence="3 9" id="KW-0813">Transport</keyword>
<evidence type="ECO:0000259" key="12">
    <source>
        <dbReference type="PROSITE" id="PS50928"/>
    </source>
</evidence>
<dbReference type="SUPFAM" id="SSF160964">
    <property type="entry name" value="MalF N-terminal region-like"/>
    <property type="match status" value="1"/>
</dbReference>
<name>A0ABN8G920_9BACL</name>
<feature type="transmembrane region" description="Helical" evidence="9">
    <location>
        <begin position="224"/>
        <end position="251"/>
    </location>
</feature>
<evidence type="ECO:0000256" key="8">
    <source>
        <dbReference type="ARBA" id="ARBA00023136"/>
    </source>
</evidence>
<gene>
    <name evidence="13" type="ORF">PAECIP111893_01072</name>
</gene>
<evidence type="ECO:0000313" key="13">
    <source>
        <dbReference type="EMBL" id="CAH1197912.1"/>
    </source>
</evidence>
<evidence type="ECO:0000256" key="10">
    <source>
        <dbReference type="RuleBase" id="RU367050"/>
    </source>
</evidence>
<comment type="subcellular location">
    <subcellularLocation>
        <location evidence="1 9">Cell membrane</location>
        <topology evidence="1 9">Multi-pass membrane protein</topology>
    </subcellularLocation>
</comment>
<accession>A0ABN8G920</accession>
<proteinExistence type="inferred from homology"/>
<evidence type="ECO:0000256" key="7">
    <source>
        <dbReference type="ARBA" id="ARBA00022989"/>
    </source>
</evidence>
<dbReference type="PANTHER" id="PTHR47314:SF1">
    <property type="entry name" value="MALTOSE_MALTODEXTRIN TRANSPORT SYSTEM PERMEASE PROTEIN MALF"/>
    <property type="match status" value="1"/>
</dbReference>
<dbReference type="Pfam" id="PF00528">
    <property type="entry name" value="BPD_transp_1"/>
    <property type="match status" value="1"/>
</dbReference>
<evidence type="ECO:0000313" key="14">
    <source>
        <dbReference type="Proteomes" id="UP000838686"/>
    </source>
</evidence>
<dbReference type="PANTHER" id="PTHR47314">
    <property type="entry name" value="MALTOSE/MALTODEXTRIN TRANSPORT SYSTEM PERMEASE PROTEIN MALF"/>
    <property type="match status" value="1"/>
</dbReference>
<keyword evidence="14" id="KW-1185">Reference proteome</keyword>
<feature type="transmembrane region" description="Helical" evidence="9">
    <location>
        <begin position="104"/>
        <end position="126"/>
    </location>
</feature>
<feature type="transmembrane region" description="Helical" evidence="9">
    <location>
        <begin position="360"/>
        <end position="380"/>
    </location>
</feature>
<dbReference type="PROSITE" id="PS50928">
    <property type="entry name" value="ABC_TM1"/>
    <property type="match status" value="1"/>
</dbReference>
<evidence type="ECO:0000256" key="2">
    <source>
        <dbReference type="ARBA" id="ARBA00009047"/>
    </source>
</evidence>
<dbReference type="CDD" id="cd06261">
    <property type="entry name" value="TM_PBP2"/>
    <property type="match status" value="1"/>
</dbReference>
<feature type="transmembrane region" description="Helical" evidence="9">
    <location>
        <begin position="52"/>
        <end position="77"/>
    </location>
</feature>
<evidence type="ECO:0000256" key="11">
    <source>
        <dbReference type="SAM" id="MobiDB-lite"/>
    </source>
</evidence>
<comment type="caution">
    <text evidence="13">The sequence shown here is derived from an EMBL/GenBank/DDBJ whole genome shotgun (WGS) entry which is preliminary data.</text>
</comment>
<keyword evidence="8 9" id="KW-0472">Membrane</keyword>
<comment type="similarity">
    <text evidence="2 10">Belongs to the binding-protein-dependent transport system permease family. MalFG subfamily.</text>
</comment>
<dbReference type="InterPro" id="IPR000515">
    <property type="entry name" value="MetI-like"/>
</dbReference>
<sequence length="459" mass="51336">MPSKGTNRVSRAQPKPHSDGPMKTRHHMVAPVLSALIPGSGQIYNRQWIKGLMMLLLSGFAISYFASTLRTAVWGMITLGDVPSRLEEVNGRSVNVPGDHSINLMIQSLIVLFLFVLYLIVYISVIKDAYRTGRKRDSGLPPATFRQTLTFIHDFKFAQAMLVLPGAGILFLTILPIVFMVLLAFTNYSSPHHIPPGNLVDWVGLDTFAQLFRLSSWSGTFLGVLGWTVLWAVVATATTFISGLAVALVLSQKEIRLKGIWRTLIIIPYAIPQMISLLAMKMMFNGKFGPINQYLSHFGLGQLPWLTDPFWAKFTVIIVNIWVGMPLSFLLISSVLSTISPDLYEAARVEGAGRWQQARIITFPFIMFAIAPILIIQLAGNFNNFNVIYLLTNGGPSNPEYQFAGHTDLLITWLYKLTLNNNIYNIASAIGIILFIIIAGFSIWNYRQTRSFKDEEMTQ</sequence>
<feature type="transmembrane region" description="Helical" evidence="9">
    <location>
        <begin position="423"/>
        <end position="444"/>
    </location>
</feature>
<comment type="function">
    <text evidence="10">Part of the ABC transporter complex MalEFGK involved in maltose/maltodextrin import. Probably responsible for the translocation of the substrate across the membrane.</text>
</comment>
<keyword evidence="5 10" id="KW-0762">Sugar transport</keyword>
<keyword evidence="4 10" id="KW-1003">Cell membrane</keyword>
<keyword evidence="7 9" id="KW-1133">Transmembrane helix</keyword>
<organism evidence="13 14">
    <name type="scientific">Paenibacillus plantiphilus</name>
    <dbReference type="NCBI Taxonomy" id="2905650"/>
    <lineage>
        <taxon>Bacteria</taxon>
        <taxon>Bacillati</taxon>
        <taxon>Bacillota</taxon>
        <taxon>Bacilli</taxon>
        <taxon>Bacillales</taxon>
        <taxon>Paenibacillaceae</taxon>
        <taxon>Paenibacillus</taxon>
    </lineage>
</organism>
<evidence type="ECO:0000256" key="5">
    <source>
        <dbReference type="ARBA" id="ARBA00022597"/>
    </source>
</evidence>
<feature type="transmembrane region" description="Helical" evidence="9">
    <location>
        <begin position="263"/>
        <end position="284"/>
    </location>
</feature>
<dbReference type="EMBL" id="CAKMMF010000004">
    <property type="protein sequence ID" value="CAH1197912.1"/>
    <property type="molecule type" value="Genomic_DNA"/>
</dbReference>